<dbReference type="PANTHER" id="PTHR43399:SF4">
    <property type="entry name" value="CELL WALL-ASSOCIATED PROTEASE"/>
    <property type="match status" value="1"/>
</dbReference>
<keyword evidence="4 5" id="KW-0720">Serine protease</keyword>
<reference evidence="10 11" key="1">
    <citation type="submission" date="2020-01" db="EMBL/GenBank/DDBJ databases">
        <authorList>
            <person name="Kim M.K."/>
        </authorList>
    </citation>
    <scope>NUCLEOTIDE SEQUENCE [LARGE SCALE GENOMIC DNA]</scope>
    <source>
        <strain evidence="10 11">BT213</strain>
    </source>
</reference>
<evidence type="ECO:0000259" key="7">
    <source>
        <dbReference type="Pfam" id="PF00082"/>
    </source>
</evidence>
<dbReference type="Gene3D" id="3.40.50.200">
    <property type="entry name" value="Peptidase S8/S53 domain"/>
    <property type="match status" value="1"/>
</dbReference>
<dbReference type="NCBIfam" id="TIGR04183">
    <property type="entry name" value="Por_Secre_tail"/>
    <property type="match status" value="1"/>
</dbReference>
<feature type="active site" description="Charge relay system" evidence="5">
    <location>
        <position position="128"/>
    </location>
</feature>
<dbReference type="Pfam" id="PF20009">
    <property type="entry name" value="GEVED"/>
    <property type="match status" value="1"/>
</dbReference>
<feature type="signal peptide" evidence="6">
    <location>
        <begin position="1"/>
        <end position="21"/>
    </location>
</feature>
<evidence type="ECO:0000256" key="2">
    <source>
        <dbReference type="ARBA" id="ARBA00022670"/>
    </source>
</evidence>
<dbReference type="InterPro" id="IPR026444">
    <property type="entry name" value="Secre_tail"/>
</dbReference>
<feature type="active site" description="Charge relay system" evidence="5">
    <location>
        <position position="386"/>
    </location>
</feature>
<dbReference type="PROSITE" id="PS00138">
    <property type="entry name" value="SUBTILASE_SER"/>
    <property type="match status" value="1"/>
</dbReference>
<name>A0A6B2HA62_9BACT</name>
<dbReference type="InterPro" id="IPR015500">
    <property type="entry name" value="Peptidase_S8_subtilisin-rel"/>
</dbReference>
<dbReference type="PANTHER" id="PTHR43399">
    <property type="entry name" value="SUBTILISIN-RELATED"/>
    <property type="match status" value="1"/>
</dbReference>
<feature type="domain" description="Secretion system C-terminal sorting" evidence="8">
    <location>
        <begin position="1178"/>
        <end position="1255"/>
    </location>
</feature>
<keyword evidence="11" id="KW-1185">Reference proteome</keyword>
<dbReference type="Gene3D" id="2.60.120.380">
    <property type="match status" value="1"/>
</dbReference>
<accession>A0A6B2HA62</accession>
<dbReference type="SUPFAM" id="SSF49785">
    <property type="entry name" value="Galactose-binding domain-like"/>
    <property type="match status" value="1"/>
</dbReference>
<evidence type="ECO:0000259" key="8">
    <source>
        <dbReference type="Pfam" id="PF18962"/>
    </source>
</evidence>
<feature type="domain" description="GEVED" evidence="9">
    <location>
        <begin position="668"/>
        <end position="746"/>
    </location>
</feature>
<feature type="domain" description="Peptidase S8/S53" evidence="7">
    <location>
        <begin position="142"/>
        <end position="441"/>
    </location>
</feature>
<dbReference type="Pfam" id="PF00082">
    <property type="entry name" value="Peptidase_S8"/>
    <property type="match status" value="1"/>
</dbReference>
<dbReference type="InterPro" id="IPR045474">
    <property type="entry name" value="GEVED"/>
</dbReference>
<dbReference type="PRINTS" id="PR00723">
    <property type="entry name" value="SUBTILISIN"/>
</dbReference>
<dbReference type="RefSeq" id="WP_162346550.1">
    <property type="nucleotide sequence ID" value="NZ_JAAEAA010000013.1"/>
</dbReference>
<evidence type="ECO:0000256" key="4">
    <source>
        <dbReference type="ARBA" id="ARBA00022825"/>
    </source>
</evidence>
<dbReference type="PROSITE" id="PS51892">
    <property type="entry name" value="SUBTILASE"/>
    <property type="match status" value="1"/>
</dbReference>
<dbReference type="InterPro" id="IPR023828">
    <property type="entry name" value="Peptidase_S8_Ser-AS"/>
</dbReference>
<evidence type="ECO:0000313" key="10">
    <source>
        <dbReference type="EMBL" id="NDK56492.1"/>
    </source>
</evidence>
<sequence>MRRLRLWVTAVALASATSAIAQQQEVRTNTKELGRFAAAAAKDYKANRTKALKLAKKHGWVVEKTFPDGRHVSLQGLDTNGLPIYFITDNNARAAATVGTDQVWAGGALGLTLSGAGSNVKDKLAIWDGGRVRGSHQELTGRIVQKDTPAEASDHATHVAGTMVASGVNLLAKGMAYAAKSLLAYDFNSDVSEMAAAAPNLLVSNHSYGSISGWRYNSTRKGTPVDPYWEWWGYQAVSATEDYKFGYYDNSAAQWDKIAFEAPYYLMVKSSGNNRGETGPRDGESYYRRTNSGTFELVSMRENISSNNGYDIISTYGNAKNILTVGAVDAISDGYMQSSDVKISTFSSWGPTDDGRIKPDIVGNGVDLLSSISTSDNAYATYSGTSMAAPNVSGSLLLLQEHYANVMNGNKMRSATLKALVIHTADEAGTNPGPDYIFGWGILNMGRAAAVISDFKSMAKPVYKHLLEERQLQQGDMYTFDVVASGAGPLVVTIAWTDPEATPLAVNTNVLNNRTPRLINDLDLRILHKNTTYKPWVLTPESPASAATTGDNKLDNVEQVFIANAVPGETYKIQIAHKGTLVRGPQAYSIVASGVGGAAYCASAPTSDQGATIETIAIDGVTISPSRSAGCTTYSDFTETLFALEAGQTKTISLTPGTCTANAAKMAKVFIDWNGNGSFEDTGELVATSGVVTDNTTISASIAVPATVATGNKVRMRVVLSETTEASTISPCGSYAKGETQDYLVQLNKPGKDVATLSVAPATQAVCANPAQAIQVKIRNNGMLPQSNIPVKVTVRKNGAELTQLTGVYKGTINPSRVGEVTLTSFATEAGATYELTGLATLQGDVQTSNNEASFSFSVGNPEAAPQASVFRCGNDPNFSLTGTGNGTIYWYNAATDANPVAAGNQLLYPVSKVGATMFAALNDFSSTVGYKTKNDLSKGGYNAFDPDVYVKASAPMMLETARLYIGHSGKITFTVFNQDNAAVSVKTLNVTATRTTEAAGPVENDPADQGEVYYLGLVLPAAGDYRIAIDYEDGATIYRNNESAVPYPMGIPNVFQITGNSATTNTNTYYYYFYDLKVKALGCPSNRVQVQIKGATPLTQPIVTREGHKLHSSAAEGNQWYRNGTAIVGATAQVLEPTESGVYTVEVQKDGCLSEKAVNYNFVHKAGKTILGKEFIVYPNPSADGLFTLEGELELKDVVTFAVHDMLGNTLRTGEISNYNGQYEAQVNLAGVASGIYMVRIQKNDEVIVKRIVIQR</sequence>
<dbReference type="CDD" id="cd04842">
    <property type="entry name" value="Peptidases_S8_Kp43_protease"/>
    <property type="match status" value="1"/>
</dbReference>
<dbReference type="AlphaFoldDB" id="A0A6B2HA62"/>
<dbReference type="GO" id="GO:0004252">
    <property type="term" value="F:serine-type endopeptidase activity"/>
    <property type="evidence" value="ECO:0007669"/>
    <property type="project" value="UniProtKB-UniRule"/>
</dbReference>
<gene>
    <name evidence="10" type="ORF">GWO68_11225</name>
</gene>
<keyword evidence="3 5" id="KW-0378">Hydrolase</keyword>
<protein>
    <submittedName>
        <fullName evidence="10">S8 family serine peptidase</fullName>
    </submittedName>
</protein>
<dbReference type="InterPro" id="IPR051048">
    <property type="entry name" value="Peptidase_S8/S53_subtilisin"/>
</dbReference>
<organism evidence="10 11">
    <name type="scientific">Pontibacter fetidus</name>
    <dbReference type="NCBI Taxonomy" id="2700082"/>
    <lineage>
        <taxon>Bacteria</taxon>
        <taxon>Pseudomonadati</taxon>
        <taxon>Bacteroidota</taxon>
        <taxon>Cytophagia</taxon>
        <taxon>Cytophagales</taxon>
        <taxon>Hymenobacteraceae</taxon>
        <taxon>Pontibacter</taxon>
    </lineage>
</organism>
<dbReference type="InterPro" id="IPR036852">
    <property type="entry name" value="Peptidase_S8/S53_dom_sf"/>
</dbReference>
<evidence type="ECO:0000259" key="9">
    <source>
        <dbReference type="Pfam" id="PF20009"/>
    </source>
</evidence>
<dbReference type="GO" id="GO:0006508">
    <property type="term" value="P:proteolysis"/>
    <property type="evidence" value="ECO:0007669"/>
    <property type="project" value="UniProtKB-KW"/>
</dbReference>
<evidence type="ECO:0000256" key="6">
    <source>
        <dbReference type="SAM" id="SignalP"/>
    </source>
</evidence>
<dbReference type="EMBL" id="JAAEAA010000013">
    <property type="protein sequence ID" value="NDK56492.1"/>
    <property type="molecule type" value="Genomic_DNA"/>
</dbReference>
<evidence type="ECO:0000256" key="5">
    <source>
        <dbReference type="PROSITE-ProRule" id="PRU01240"/>
    </source>
</evidence>
<dbReference type="SUPFAM" id="SSF52743">
    <property type="entry name" value="Subtilisin-like"/>
    <property type="match status" value="1"/>
</dbReference>
<keyword evidence="2 5" id="KW-0645">Protease</keyword>
<evidence type="ECO:0000256" key="1">
    <source>
        <dbReference type="ARBA" id="ARBA00011073"/>
    </source>
</evidence>
<dbReference type="InterPro" id="IPR034058">
    <property type="entry name" value="TagA/B/C/D_pept_dom"/>
</dbReference>
<evidence type="ECO:0000313" key="11">
    <source>
        <dbReference type="Proteomes" id="UP000478546"/>
    </source>
</evidence>
<dbReference type="InterPro" id="IPR000209">
    <property type="entry name" value="Peptidase_S8/S53_dom"/>
</dbReference>
<proteinExistence type="inferred from homology"/>
<feature type="chain" id="PRO_5025689885" evidence="6">
    <location>
        <begin position="22"/>
        <end position="1257"/>
    </location>
</feature>
<comment type="caution">
    <text evidence="10">The sequence shown here is derived from an EMBL/GenBank/DDBJ whole genome shotgun (WGS) entry which is preliminary data.</text>
</comment>
<dbReference type="Proteomes" id="UP000478546">
    <property type="component" value="Unassembled WGS sequence"/>
</dbReference>
<keyword evidence="6" id="KW-0732">Signal</keyword>
<evidence type="ECO:0000256" key="3">
    <source>
        <dbReference type="ARBA" id="ARBA00022801"/>
    </source>
</evidence>
<dbReference type="Pfam" id="PF18962">
    <property type="entry name" value="Por_Secre_tail"/>
    <property type="match status" value="1"/>
</dbReference>
<comment type="similarity">
    <text evidence="1 5">Belongs to the peptidase S8 family.</text>
</comment>
<feature type="active site" description="Charge relay system" evidence="5">
    <location>
        <position position="155"/>
    </location>
</feature>
<dbReference type="InterPro" id="IPR008979">
    <property type="entry name" value="Galactose-bd-like_sf"/>
</dbReference>